<dbReference type="Pfam" id="PF13469">
    <property type="entry name" value="Sulfotransfer_3"/>
    <property type="match status" value="1"/>
</dbReference>
<dbReference type="InterPro" id="IPR027417">
    <property type="entry name" value="P-loop_NTPase"/>
</dbReference>
<organism evidence="1 2">
    <name type="scientific">gamma proteobacterium HTCC2207</name>
    <dbReference type="NCBI Taxonomy" id="314287"/>
    <lineage>
        <taxon>Bacteria</taxon>
        <taxon>Pseudomonadati</taxon>
        <taxon>Pseudomonadota</taxon>
        <taxon>Gammaproteobacteria</taxon>
        <taxon>Cellvibrionales</taxon>
        <taxon>Porticoccaceae</taxon>
        <taxon>SAR92 clade</taxon>
    </lineage>
</organism>
<reference evidence="1 2" key="1">
    <citation type="submission" date="2006-03" db="EMBL/GenBank/DDBJ databases">
        <authorList>
            <person name="Giovannoni S.J."/>
            <person name="Cho J.-C."/>
            <person name="Ferriera S."/>
            <person name="Johnson J."/>
            <person name="Kravitz S."/>
            <person name="Halpern A."/>
            <person name="Remington K."/>
            <person name="Beeson K."/>
            <person name="Tran B."/>
            <person name="Rogers Y.-H."/>
            <person name="Friedman R."/>
            <person name="Venter J.C."/>
        </authorList>
    </citation>
    <scope>NUCLEOTIDE SEQUENCE [LARGE SCALE GENOMIC DNA]</scope>
    <source>
        <strain evidence="1 2">HTCC2207</strain>
    </source>
</reference>
<dbReference type="EMBL" id="AAPI01000008">
    <property type="protein sequence ID" value="EAS46275.1"/>
    <property type="molecule type" value="Genomic_DNA"/>
</dbReference>
<proteinExistence type="predicted"/>
<gene>
    <name evidence="1" type="ORF">GB2207_05924</name>
</gene>
<evidence type="ECO:0000313" key="1">
    <source>
        <dbReference type="EMBL" id="EAS46275.1"/>
    </source>
</evidence>
<dbReference type="Gene3D" id="3.40.50.300">
    <property type="entry name" value="P-loop containing nucleotide triphosphate hydrolases"/>
    <property type="match status" value="1"/>
</dbReference>
<dbReference type="PANTHER" id="PTHR10704:SF44">
    <property type="entry name" value="LD35051P-RELATED"/>
    <property type="match status" value="1"/>
</dbReference>
<dbReference type="Proteomes" id="UP000005555">
    <property type="component" value="Unassembled WGS sequence"/>
</dbReference>
<dbReference type="InterPro" id="IPR051135">
    <property type="entry name" value="Gal/GlcNAc/GalNAc_ST"/>
</dbReference>
<protein>
    <recommendedName>
        <fullName evidence="3">Sulfotransferase</fullName>
    </recommendedName>
</protein>
<dbReference type="STRING" id="314287.GB2207_05924"/>
<dbReference type="GO" id="GO:0006790">
    <property type="term" value="P:sulfur compound metabolic process"/>
    <property type="evidence" value="ECO:0007669"/>
    <property type="project" value="TreeGrafter"/>
</dbReference>
<evidence type="ECO:0008006" key="3">
    <source>
        <dbReference type="Google" id="ProtNLM"/>
    </source>
</evidence>
<sequence length="332" mass="37942">MIHKNDQPIVILTGHRKSGTSLLHRLFDGVNSLNSYPVDISVLYAYFPYFTSDSALSDKQLESRLHLVVSRSLEYLLTHNPSAVDIGKYTKLLKTEIVGANLRSRYDILEAIRESWSKYNGISSNSLPFLFKETSQSIFLERFLSMYPNLKMISVVRDPRDNFAAIFDGVNRYYSKMGEGELESISSLINRGRMDMLSAAMNQEKYPESFLAIKFEDLVSSPERVLKSISKFLDIEFDPVMLIPSVFGVGYSGNSHDGNSIIGVSSSRVGAWRSRVSESSIKIIEYWLAKEMDVWGYQLEFSEAQSHKEFSGFYEQYNSRYFYSDSFVMEEG</sequence>
<comment type="caution">
    <text evidence="1">The sequence shown here is derived from an EMBL/GenBank/DDBJ whole genome shotgun (WGS) entry which is preliminary data.</text>
</comment>
<keyword evidence="2" id="KW-1185">Reference proteome</keyword>
<dbReference type="SUPFAM" id="SSF52540">
    <property type="entry name" value="P-loop containing nucleoside triphosphate hydrolases"/>
    <property type="match status" value="1"/>
</dbReference>
<dbReference type="GO" id="GO:0006044">
    <property type="term" value="P:N-acetylglucosamine metabolic process"/>
    <property type="evidence" value="ECO:0007669"/>
    <property type="project" value="TreeGrafter"/>
</dbReference>
<dbReference type="GO" id="GO:0001517">
    <property type="term" value="F:N-acetylglucosamine 6-O-sulfotransferase activity"/>
    <property type="evidence" value="ECO:0007669"/>
    <property type="project" value="TreeGrafter"/>
</dbReference>
<dbReference type="HOGENOM" id="CLU_836146_0_0_6"/>
<dbReference type="AlphaFoldDB" id="Q1YPT4"/>
<evidence type="ECO:0000313" key="2">
    <source>
        <dbReference type="Proteomes" id="UP000005555"/>
    </source>
</evidence>
<name>Q1YPT4_9GAMM</name>
<dbReference type="eggNOG" id="ENOG5033ATT">
    <property type="taxonomic scope" value="Bacteria"/>
</dbReference>
<accession>Q1YPT4</accession>
<dbReference type="PANTHER" id="PTHR10704">
    <property type="entry name" value="CARBOHYDRATE SULFOTRANSFERASE"/>
    <property type="match status" value="1"/>
</dbReference>